<evidence type="ECO:0000256" key="1">
    <source>
        <dbReference type="ARBA" id="ARBA00001946"/>
    </source>
</evidence>
<keyword evidence="2 11" id="KW-0808">Transferase</keyword>
<keyword evidence="5" id="KW-0479">Metal-binding</keyword>
<evidence type="ECO:0000256" key="3">
    <source>
        <dbReference type="ARBA" id="ARBA00022694"/>
    </source>
</evidence>
<keyword evidence="10 11" id="KW-0694">RNA-binding</keyword>
<evidence type="ECO:0000313" key="14">
    <source>
        <dbReference type="EMBL" id="PSV00338.1"/>
    </source>
</evidence>
<dbReference type="InterPro" id="IPR012006">
    <property type="entry name" value="CCA_bact"/>
</dbReference>
<keyword evidence="8" id="KW-0067">ATP-binding</keyword>
<evidence type="ECO:0000256" key="4">
    <source>
        <dbReference type="ARBA" id="ARBA00022695"/>
    </source>
</evidence>
<keyword evidence="3" id="KW-0819">tRNA processing</keyword>
<keyword evidence="7" id="KW-0692">RNA repair</keyword>
<dbReference type="GO" id="GO:0001680">
    <property type="term" value="P:tRNA 3'-terminal CCA addition"/>
    <property type="evidence" value="ECO:0007669"/>
    <property type="project" value="InterPro"/>
</dbReference>
<accession>A0A2T3KKU0</accession>
<proteinExistence type="inferred from homology"/>
<dbReference type="AlphaFoldDB" id="A0A2T3KKU0"/>
<evidence type="ECO:0000259" key="13">
    <source>
        <dbReference type="Pfam" id="PF12627"/>
    </source>
</evidence>
<dbReference type="InterPro" id="IPR043519">
    <property type="entry name" value="NT_sf"/>
</dbReference>
<name>A0A2T3KKU0_9GAMM</name>
<dbReference type="Gene3D" id="1.10.3090.10">
    <property type="entry name" value="cca-adding enzyme, domain 2"/>
    <property type="match status" value="1"/>
</dbReference>
<dbReference type="GO" id="GO:0003723">
    <property type="term" value="F:RNA binding"/>
    <property type="evidence" value="ECO:0007669"/>
    <property type="project" value="UniProtKB-KW"/>
</dbReference>
<gene>
    <name evidence="14" type="ORF">C9J27_04220</name>
</gene>
<dbReference type="CDD" id="cd05398">
    <property type="entry name" value="NT_ClassII-CCAase"/>
    <property type="match status" value="1"/>
</dbReference>
<sequence length="375" mass="42381">MAKVMLVGGAVRDTLMNIPPKDLDYVVVGSTPTEMLEKGFKCVGNDFPVFLHPETGDEHALARTERKSGNGYGGFEFNASKDITIEEDLMRRDLTMNAIAFDQETGEHIDPFGGIQDIKDGLIRHVSEAYKEDPLRVLRTARFLARYRHLGFRVATETVNLMREITESGELKYLTSERIWKELHSVLGTELPDRFFTCLQGVGALKVIMPELDEVWDTPRVNIFEAAKRRSDSKEVLYGVLLHALKNPESARELSQRIKAPKNYTDFASILRSQLDNISNCMSLTNQELIVLLARLDSNRKPERFKQICIAAEICKQPLDDSTPYRPVSFLAGVAESLKRVKLSTFDFSTEQGRQAAQDAKESAIETFKEQFLQA</sequence>
<keyword evidence="4" id="KW-0548">Nucleotidyltransferase</keyword>
<evidence type="ECO:0000256" key="9">
    <source>
        <dbReference type="ARBA" id="ARBA00022842"/>
    </source>
</evidence>
<comment type="similarity">
    <text evidence="11">Belongs to the tRNA nucleotidyltransferase/poly(A) polymerase family.</text>
</comment>
<evidence type="ECO:0000259" key="12">
    <source>
        <dbReference type="Pfam" id="PF01743"/>
    </source>
</evidence>
<dbReference type="SUPFAM" id="SSF81301">
    <property type="entry name" value="Nucleotidyltransferase"/>
    <property type="match status" value="1"/>
</dbReference>
<dbReference type="Pfam" id="PF01743">
    <property type="entry name" value="PolyA_pol"/>
    <property type="match status" value="1"/>
</dbReference>
<evidence type="ECO:0000256" key="2">
    <source>
        <dbReference type="ARBA" id="ARBA00022679"/>
    </source>
</evidence>
<evidence type="ECO:0000256" key="8">
    <source>
        <dbReference type="ARBA" id="ARBA00022840"/>
    </source>
</evidence>
<dbReference type="InterPro" id="IPR002646">
    <property type="entry name" value="PolA_pol_head_dom"/>
</dbReference>
<dbReference type="InterPro" id="IPR032828">
    <property type="entry name" value="PolyA_RNA-bd"/>
</dbReference>
<dbReference type="PANTHER" id="PTHR47545">
    <property type="entry name" value="MULTIFUNCTIONAL CCA PROTEIN"/>
    <property type="match status" value="1"/>
</dbReference>
<evidence type="ECO:0000256" key="11">
    <source>
        <dbReference type="RuleBase" id="RU003953"/>
    </source>
</evidence>
<dbReference type="GO" id="GO:0042245">
    <property type="term" value="P:RNA repair"/>
    <property type="evidence" value="ECO:0007669"/>
    <property type="project" value="UniProtKB-KW"/>
</dbReference>
<feature type="domain" description="tRNA nucleotidyltransferase/poly(A) polymerase RNA and SrmB- binding" evidence="13">
    <location>
        <begin position="151"/>
        <end position="214"/>
    </location>
</feature>
<keyword evidence="6" id="KW-0547">Nucleotide-binding</keyword>
<evidence type="ECO:0000256" key="10">
    <source>
        <dbReference type="ARBA" id="ARBA00022884"/>
    </source>
</evidence>
<keyword evidence="9" id="KW-0460">Magnesium</keyword>
<dbReference type="Proteomes" id="UP000241426">
    <property type="component" value="Unassembled WGS sequence"/>
</dbReference>
<dbReference type="InterPro" id="IPR050124">
    <property type="entry name" value="tRNA_CCA-adding_enzyme"/>
</dbReference>
<protein>
    <submittedName>
        <fullName evidence="14">Multifunctional CCA tRNA nucleotidyl transferase/2'3'-cyclic phosphodiesterase/2'nucleotidase/phosphatase</fullName>
    </submittedName>
</protein>
<evidence type="ECO:0000313" key="15">
    <source>
        <dbReference type="Proteomes" id="UP000241426"/>
    </source>
</evidence>
<dbReference type="PANTHER" id="PTHR47545:SF1">
    <property type="entry name" value="MULTIFUNCTIONAL CCA PROTEIN"/>
    <property type="match status" value="1"/>
</dbReference>
<evidence type="ECO:0000256" key="5">
    <source>
        <dbReference type="ARBA" id="ARBA00022723"/>
    </source>
</evidence>
<evidence type="ECO:0000256" key="7">
    <source>
        <dbReference type="ARBA" id="ARBA00022800"/>
    </source>
</evidence>
<dbReference type="GO" id="GO:0046872">
    <property type="term" value="F:metal ion binding"/>
    <property type="evidence" value="ECO:0007669"/>
    <property type="project" value="UniProtKB-KW"/>
</dbReference>
<evidence type="ECO:0000256" key="6">
    <source>
        <dbReference type="ARBA" id="ARBA00022741"/>
    </source>
</evidence>
<organism evidence="14 15">
    <name type="scientific">Photobacterium kishitanii</name>
    <dbReference type="NCBI Taxonomy" id="318456"/>
    <lineage>
        <taxon>Bacteria</taxon>
        <taxon>Pseudomonadati</taxon>
        <taxon>Pseudomonadota</taxon>
        <taxon>Gammaproteobacteria</taxon>
        <taxon>Vibrionales</taxon>
        <taxon>Vibrionaceae</taxon>
        <taxon>Photobacterium</taxon>
    </lineage>
</organism>
<comment type="caution">
    <text evidence="14">The sequence shown here is derived from an EMBL/GenBank/DDBJ whole genome shotgun (WGS) entry which is preliminary data.</text>
</comment>
<comment type="cofactor">
    <cofactor evidence="1">
        <name>Mg(2+)</name>
        <dbReference type="ChEBI" id="CHEBI:18420"/>
    </cofactor>
</comment>
<dbReference type="RefSeq" id="WP_107288968.1">
    <property type="nucleotide sequence ID" value="NZ_PYNF01000003.1"/>
</dbReference>
<dbReference type="GO" id="GO:0004810">
    <property type="term" value="F:CCA tRNA nucleotidyltransferase activity"/>
    <property type="evidence" value="ECO:0007669"/>
    <property type="project" value="InterPro"/>
</dbReference>
<dbReference type="EMBL" id="PYNF01000003">
    <property type="protein sequence ID" value="PSV00338.1"/>
    <property type="molecule type" value="Genomic_DNA"/>
</dbReference>
<dbReference type="Gene3D" id="3.30.460.10">
    <property type="entry name" value="Beta Polymerase, domain 2"/>
    <property type="match status" value="1"/>
</dbReference>
<dbReference type="SUPFAM" id="SSF81891">
    <property type="entry name" value="Poly A polymerase C-terminal region-like"/>
    <property type="match status" value="1"/>
</dbReference>
<dbReference type="PIRSF" id="PIRSF000813">
    <property type="entry name" value="CCA_bact"/>
    <property type="match status" value="1"/>
</dbReference>
<reference evidence="14 15" key="1">
    <citation type="submission" date="2018-01" db="EMBL/GenBank/DDBJ databases">
        <title>Whole genome sequencing of Histamine producing bacteria.</title>
        <authorList>
            <person name="Butler K."/>
        </authorList>
    </citation>
    <scope>NUCLEOTIDE SEQUENCE [LARGE SCALE GENOMIC DNA]</scope>
    <source>
        <strain evidence="14 15">FS-7.2</strain>
    </source>
</reference>
<dbReference type="Pfam" id="PF12627">
    <property type="entry name" value="PolyA_pol_RNAbd"/>
    <property type="match status" value="1"/>
</dbReference>
<dbReference type="GO" id="GO:0005524">
    <property type="term" value="F:ATP binding"/>
    <property type="evidence" value="ECO:0007669"/>
    <property type="project" value="UniProtKB-KW"/>
</dbReference>
<feature type="domain" description="Poly A polymerase head" evidence="12">
    <location>
        <begin position="5"/>
        <end position="124"/>
    </location>
</feature>